<accession>A0ABD1FBZ8</accession>
<evidence type="ECO:0000313" key="3">
    <source>
        <dbReference type="Proteomes" id="UP001566132"/>
    </source>
</evidence>
<keyword evidence="3" id="KW-1185">Reference proteome</keyword>
<gene>
    <name evidence="2" type="ORF">ABEB36_000645</name>
</gene>
<comment type="caution">
    <text evidence="2">The sequence shown here is derived from an EMBL/GenBank/DDBJ whole genome shotgun (WGS) entry which is preliminary data.</text>
</comment>
<dbReference type="EMBL" id="JBDJPC010000001">
    <property type="protein sequence ID" value="KAL1516787.1"/>
    <property type="molecule type" value="Genomic_DNA"/>
</dbReference>
<reference evidence="2 3" key="1">
    <citation type="submission" date="2024-05" db="EMBL/GenBank/DDBJ databases">
        <title>Genetic variation in Jamaican populations of the coffee berry borer (Hypothenemus hampei).</title>
        <authorList>
            <person name="Errbii M."/>
            <person name="Myrie A."/>
        </authorList>
    </citation>
    <scope>NUCLEOTIDE SEQUENCE [LARGE SCALE GENOMIC DNA]</scope>
    <source>
        <strain evidence="2">JA-Hopewell-2020-01-JO</strain>
        <tissue evidence="2">Whole body</tissue>
    </source>
</reference>
<organism evidence="2 3">
    <name type="scientific">Hypothenemus hampei</name>
    <name type="common">Coffee berry borer</name>
    <dbReference type="NCBI Taxonomy" id="57062"/>
    <lineage>
        <taxon>Eukaryota</taxon>
        <taxon>Metazoa</taxon>
        <taxon>Ecdysozoa</taxon>
        <taxon>Arthropoda</taxon>
        <taxon>Hexapoda</taxon>
        <taxon>Insecta</taxon>
        <taxon>Pterygota</taxon>
        <taxon>Neoptera</taxon>
        <taxon>Endopterygota</taxon>
        <taxon>Coleoptera</taxon>
        <taxon>Polyphaga</taxon>
        <taxon>Cucujiformia</taxon>
        <taxon>Curculionidae</taxon>
        <taxon>Scolytinae</taxon>
        <taxon>Hypothenemus</taxon>
    </lineage>
</organism>
<evidence type="ECO:0000313" key="2">
    <source>
        <dbReference type="EMBL" id="KAL1516787.1"/>
    </source>
</evidence>
<keyword evidence="1" id="KW-0472">Membrane</keyword>
<protein>
    <submittedName>
        <fullName evidence="2">Uncharacterized protein</fullName>
    </submittedName>
</protein>
<name>A0ABD1FBZ8_HYPHA</name>
<keyword evidence="1" id="KW-1133">Transmembrane helix</keyword>
<sequence length="115" mass="13268">MTTKSSAIVILELCVPQFSIEPFTQIFNTSLLQLKTTEIFVNLHHKFEDISGLDIDDMEQEFKNIINSLSFKVESFVLYLGVCSSVTVTAYLYDVLFYEDRLMLQSFFNKGFINT</sequence>
<dbReference type="AlphaFoldDB" id="A0ABD1FBZ8"/>
<proteinExistence type="predicted"/>
<keyword evidence="1" id="KW-0812">Transmembrane</keyword>
<evidence type="ECO:0000256" key="1">
    <source>
        <dbReference type="SAM" id="Phobius"/>
    </source>
</evidence>
<dbReference type="Proteomes" id="UP001566132">
    <property type="component" value="Unassembled WGS sequence"/>
</dbReference>
<feature type="transmembrane region" description="Helical" evidence="1">
    <location>
        <begin position="76"/>
        <end position="98"/>
    </location>
</feature>